<accession>A0A9W9NBV6</accession>
<gene>
    <name evidence="1" type="ORF">N7468_009999</name>
</gene>
<dbReference type="EMBL" id="JAPQKS010000008">
    <property type="protein sequence ID" value="KAJ5216991.1"/>
    <property type="molecule type" value="Genomic_DNA"/>
</dbReference>
<proteinExistence type="predicted"/>
<reference evidence="1" key="2">
    <citation type="journal article" date="2023" name="IMA Fungus">
        <title>Comparative genomic study of the Penicillium genus elucidates a diverse pangenome and 15 lateral gene transfer events.</title>
        <authorList>
            <person name="Petersen C."/>
            <person name="Sorensen T."/>
            <person name="Nielsen M.R."/>
            <person name="Sondergaard T.E."/>
            <person name="Sorensen J.L."/>
            <person name="Fitzpatrick D.A."/>
            <person name="Frisvad J.C."/>
            <person name="Nielsen K.L."/>
        </authorList>
    </citation>
    <scope>NUCLEOTIDE SEQUENCE</scope>
    <source>
        <strain evidence="1">IBT 19713</strain>
    </source>
</reference>
<dbReference type="GeneID" id="83206598"/>
<dbReference type="RefSeq" id="XP_058325862.1">
    <property type="nucleotide sequence ID" value="XM_058479294.1"/>
</dbReference>
<evidence type="ECO:0000313" key="1">
    <source>
        <dbReference type="EMBL" id="KAJ5216991.1"/>
    </source>
</evidence>
<name>A0A9W9NBV6_9EURO</name>
<dbReference type="Proteomes" id="UP001150941">
    <property type="component" value="Unassembled WGS sequence"/>
</dbReference>
<organism evidence="1 2">
    <name type="scientific">Penicillium chermesinum</name>
    <dbReference type="NCBI Taxonomy" id="63820"/>
    <lineage>
        <taxon>Eukaryota</taxon>
        <taxon>Fungi</taxon>
        <taxon>Dikarya</taxon>
        <taxon>Ascomycota</taxon>
        <taxon>Pezizomycotina</taxon>
        <taxon>Eurotiomycetes</taxon>
        <taxon>Eurotiomycetidae</taxon>
        <taxon>Eurotiales</taxon>
        <taxon>Aspergillaceae</taxon>
        <taxon>Penicillium</taxon>
    </lineage>
</organism>
<keyword evidence="2" id="KW-1185">Reference proteome</keyword>
<comment type="caution">
    <text evidence="1">The sequence shown here is derived from an EMBL/GenBank/DDBJ whole genome shotgun (WGS) entry which is preliminary data.</text>
</comment>
<dbReference type="AlphaFoldDB" id="A0A9W9NBV6"/>
<reference evidence="1" key="1">
    <citation type="submission" date="2022-11" db="EMBL/GenBank/DDBJ databases">
        <authorList>
            <person name="Petersen C."/>
        </authorList>
    </citation>
    <scope>NUCLEOTIDE SEQUENCE</scope>
    <source>
        <strain evidence="1">IBT 19713</strain>
    </source>
</reference>
<sequence>MGFVRYAKTQASNALHACQLTTASDACRLNSRFESFREGRASGVSNCLQLFGVSPGAHSRSAQHERPRLGANHDVGCGGLLQPRLDEDPAANFLVATASTAGQKDGQNTPNSKGPEPIVTPLAPMALAEGLYSCFLFFSCSHTCVHPLDLPFPFLPLPPSPSILLVFRENTDEGEPCSFYL</sequence>
<protein>
    <submittedName>
        <fullName evidence="1">Uncharacterized protein</fullName>
    </submittedName>
</protein>
<evidence type="ECO:0000313" key="2">
    <source>
        <dbReference type="Proteomes" id="UP001150941"/>
    </source>
</evidence>